<gene>
    <name evidence="8" type="ORF">QJS04_geneDACA014941</name>
</gene>
<evidence type="ECO:0000256" key="3">
    <source>
        <dbReference type="ARBA" id="ARBA00023015"/>
    </source>
</evidence>
<feature type="compositionally biased region" description="Gly residues" evidence="6">
    <location>
        <begin position="261"/>
        <end position="270"/>
    </location>
</feature>
<evidence type="ECO:0000256" key="2">
    <source>
        <dbReference type="ARBA" id="ARBA00005510"/>
    </source>
</evidence>
<name>A0AAV9BUY1_ACOGR</name>
<dbReference type="PANTHER" id="PTHR46807:SF7">
    <property type="entry name" value="BHLH DOMAIN-CONTAINING PROTEIN"/>
    <property type="match status" value="1"/>
</dbReference>
<feature type="compositionally biased region" description="Basic and acidic residues" evidence="6">
    <location>
        <begin position="284"/>
        <end position="295"/>
    </location>
</feature>
<keyword evidence="5" id="KW-0539">Nucleus</keyword>
<keyword evidence="3" id="KW-0805">Transcription regulation</keyword>
<keyword evidence="4" id="KW-0804">Transcription</keyword>
<reference evidence="8" key="2">
    <citation type="submission" date="2023-06" db="EMBL/GenBank/DDBJ databases">
        <authorList>
            <person name="Ma L."/>
            <person name="Liu K.-W."/>
            <person name="Li Z."/>
            <person name="Hsiao Y.-Y."/>
            <person name="Qi Y."/>
            <person name="Fu T."/>
            <person name="Tang G."/>
            <person name="Zhang D."/>
            <person name="Sun W.-H."/>
            <person name="Liu D.-K."/>
            <person name="Li Y."/>
            <person name="Chen G.-Z."/>
            <person name="Liu X.-D."/>
            <person name="Liao X.-Y."/>
            <person name="Jiang Y.-T."/>
            <person name="Yu X."/>
            <person name="Hao Y."/>
            <person name="Huang J."/>
            <person name="Zhao X.-W."/>
            <person name="Ke S."/>
            <person name="Chen Y.-Y."/>
            <person name="Wu W.-L."/>
            <person name="Hsu J.-L."/>
            <person name="Lin Y.-F."/>
            <person name="Huang M.-D."/>
            <person name="Li C.-Y."/>
            <person name="Huang L."/>
            <person name="Wang Z.-W."/>
            <person name="Zhao X."/>
            <person name="Zhong W.-Y."/>
            <person name="Peng D.-H."/>
            <person name="Ahmad S."/>
            <person name="Lan S."/>
            <person name="Zhang J.-S."/>
            <person name="Tsai W.-C."/>
            <person name="Van De Peer Y."/>
            <person name="Liu Z.-J."/>
        </authorList>
    </citation>
    <scope>NUCLEOTIDE SEQUENCE</scope>
    <source>
        <strain evidence="8">SCP</strain>
        <tissue evidence="8">Leaves</tissue>
    </source>
</reference>
<feature type="compositionally biased region" description="Polar residues" evidence="6">
    <location>
        <begin position="221"/>
        <end position="230"/>
    </location>
</feature>
<dbReference type="PROSITE" id="PS50888">
    <property type="entry name" value="BHLH"/>
    <property type="match status" value="1"/>
</dbReference>
<feature type="domain" description="BHLH" evidence="7">
    <location>
        <begin position="317"/>
        <end position="366"/>
    </location>
</feature>
<comment type="similarity">
    <text evidence="2">Belongs to the bHLH protein family.</text>
</comment>
<dbReference type="Gene3D" id="4.10.280.10">
    <property type="entry name" value="Helix-loop-helix DNA-binding domain"/>
    <property type="match status" value="1"/>
</dbReference>
<dbReference type="SMART" id="SM00353">
    <property type="entry name" value="HLH"/>
    <property type="match status" value="1"/>
</dbReference>
<feature type="region of interest" description="Disordered" evidence="6">
    <location>
        <begin position="214"/>
        <end position="326"/>
    </location>
</feature>
<evidence type="ECO:0000259" key="7">
    <source>
        <dbReference type="PROSITE" id="PS50888"/>
    </source>
</evidence>
<dbReference type="InterPro" id="IPR047265">
    <property type="entry name" value="PIF1-like_bHLH"/>
</dbReference>
<evidence type="ECO:0000256" key="5">
    <source>
        <dbReference type="ARBA" id="ARBA00023242"/>
    </source>
</evidence>
<dbReference type="InterPro" id="IPR036638">
    <property type="entry name" value="HLH_DNA-bd_sf"/>
</dbReference>
<organism evidence="8 9">
    <name type="scientific">Acorus gramineus</name>
    <name type="common">Dwarf sweet flag</name>
    <dbReference type="NCBI Taxonomy" id="55184"/>
    <lineage>
        <taxon>Eukaryota</taxon>
        <taxon>Viridiplantae</taxon>
        <taxon>Streptophyta</taxon>
        <taxon>Embryophyta</taxon>
        <taxon>Tracheophyta</taxon>
        <taxon>Spermatophyta</taxon>
        <taxon>Magnoliopsida</taxon>
        <taxon>Liliopsida</taxon>
        <taxon>Acoraceae</taxon>
        <taxon>Acorus</taxon>
    </lineage>
</organism>
<evidence type="ECO:0000313" key="8">
    <source>
        <dbReference type="EMBL" id="KAK1280511.1"/>
    </source>
</evidence>
<sequence length="514" mass="56494">MNHCVPNWDMDGDPKSVANPISSTNQFGSDFADNELVELLWRNGHIVMQSQTHRKPIVAPIETKQPSKCINGSSGSSNHQIESVDTPSWLNYTLDDPLEKDFCSDFFYEMPISDPISSSIKSTKFRIPEETNTLNNSIFKQPTTPHFKDNPMPPPVVKACDGIPNFSHFSRTNKVDLGSSNRENFIRGEAGESSVMTVGSSRCDSNQVQCGLMPSHLMSDSGGTKNTFSGTAKEDASEMQSQSEKSHTEMLEPTVTSSSGGSRGSLGGLGKLTTSNGCQKRKIRDGDESEWHSEEAEYESVEASKQPQRSQSARRSRAAEVHNLSERRRRDRINEKMKALQELIPHCNKSDKASMLDEAIEYLKSLQMQVQILWMGSGMAPMMLPGIQHYMSRMGLGINPAQLPSMNSPSLQMPRIPLVNQSMPSTSTPNQPLMSSATALNPVNFQNPMQNAQYMGFHHMPLGHQLMNLYPYGSQMVQQIQTGALASANVVTSEALDGTTKNVQSGSAGEAKLG</sequence>
<evidence type="ECO:0000256" key="6">
    <source>
        <dbReference type="SAM" id="MobiDB-lite"/>
    </source>
</evidence>
<dbReference type="Pfam" id="PF00010">
    <property type="entry name" value="HLH"/>
    <property type="match status" value="1"/>
</dbReference>
<protein>
    <submittedName>
        <fullName evidence="8">Transcription factor PIF4</fullName>
    </submittedName>
</protein>
<dbReference type="InterPro" id="IPR011598">
    <property type="entry name" value="bHLH_dom"/>
</dbReference>
<evidence type="ECO:0000313" key="9">
    <source>
        <dbReference type="Proteomes" id="UP001179952"/>
    </source>
</evidence>
<dbReference type="GO" id="GO:0005634">
    <property type="term" value="C:nucleus"/>
    <property type="evidence" value="ECO:0007669"/>
    <property type="project" value="UniProtKB-SubCell"/>
</dbReference>
<dbReference type="PANTHER" id="PTHR46807">
    <property type="entry name" value="TRANSCRIPTION FACTOR PIF3"/>
    <property type="match status" value="1"/>
</dbReference>
<dbReference type="AlphaFoldDB" id="A0AAV9BUY1"/>
<dbReference type="InterPro" id="IPR044273">
    <property type="entry name" value="PIF3-like"/>
</dbReference>
<reference evidence="8" key="1">
    <citation type="journal article" date="2023" name="Nat. Commun.">
        <title>Diploid and tetraploid genomes of Acorus and the evolution of monocots.</title>
        <authorList>
            <person name="Ma L."/>
            <person name="Liu K.W."/>
            <person name="Li Z."/>
            <person name="Hsiao Y.Y."/>
            <person name="Qi Y."/>
            <person name="Fu T."/>
            <person name="Tang G.D."/>
            <person name="Zhang D."/>
            <person name="Sun W.H."/>
            <person name="Liu D.K."/>
            <person name="Li Y."/>
            <person name="Chen G.Z."/>
            <person name="Liu X.D."/>
            <person name="Liao X.Y."/>
            <person name="Jiang Y.T."/>
            <person name="Yu X."/>
            <person name="Hao Y."/>
            <person name="Huang J."/>
            <person name="Zhao X.W."/>
            <person name="Ke S."/>
            <person name="Chen Y.Y."/>
            <person name="Wu W.L."/>
            <person name="Hsu J.L."/>
            <person name="Lin Y.F."/>
            <person name="Huang M.D."/>
            <person name="Li C.Y."/>
            <person name="Huang L."/>
            <person name="Wang Z.W."/>
            <person name="Zhao X."/>
            <person name="Zhong W.Y."/>
            <person name="Peng D.H."/>
            <person name="Ahmad S."/>
            <person name="Lan S."/>
            <person name="Zhang J.S."/>
            <person name="Tsai W.C."/>
            <person name="Van de Peer Y."/>
            <person name="Liu Z.J."/>
        </authorList>
    </citation>
    <scope>NUCLEOTIDE SEQUENCE</scope>
    <source>
        <strain evidence="8">SCP</strain>
    </source>
</reference>
<evidence type="ECO:0000256" key="4">
    <source>
        <dbReference type="ARBA" id="ARBA00023163"/>
    </source>
</evidence>
<dbReference type="GO" id="GO:0003700">
    <property type="term" value="F:DNA-binding transcription factor activity"/>
    <property type="evidence" value="ECO:0007669"/>
    <property type="project" value="InterPro"/>
</dbReference>
<feature type="compositionally biased region" description="Basic and acidic residues" evidence="6">
    <location>
        <begin position="317"/>
        <end position="326"/>
    </location>
</feature>
<dbReference type="CDD" id="cd11445">
    <property type="entry name" value="bHLH_AtPIF_like"/>
    <property type="match status" value="1"/>
</dbReference>
<dbReference type="Proteomes" id="UP001179952">
    <property type="component" value="Unassembled WGS sequence"/>
</dbReference>
<comment type="caution">
    <text evidence="8">The sequence shown here is derived from an EMBL/GenBank/DDBJ whole genome shotgun (WGS) entry which is preliminary data.</text>
</comment>
<proteinExistence type="inferred from homology"/>
<dbReference type="GO" id="GO:0046983">
    <property type="term" value="F:protein dimerization activity"/>
    <property type="evidence" value="ECO:0007669"/>
    <property type="project" value="InterPro"/>
</dbReference>
<comment type="subcellular location">
    <subcellularLocation>
        <location evidence="1">Nucleus</location>
    </subcellularLocation>
</comment>
<feature type="compositionally biased region" description="Low complexity" evidence="6">
    <location>
        <begin position="301"/>
        <end position="313"/>
    </location>
</feature>
<dbReference type="EMBL" id="JAUJYN010000001">
    <property type="protein sequence ID" value="KAK1280511.1"/>
    <property type="molecule type" value="Genomic_DNA"/>
</dbReference>
<accession>A0AAV9BUY1</accession>
<keyword evidence="9" id="KW-1185">Reference proteome</keyword>
<dbReference type="SUPFAM" id="SSF47459">
    <property type="entry name" value="HLH, helix-loop-helix DNA-binding domain"/>
    <property type="match status" value="1"/>
</dbReference>
<dbReference type="FunFam" id="4.10.280.10:FF:000004">
    <property type="entry name" value="Basic helix-loop-helix transcription factor"/>
    <property type="match status" value="1"/>
</dbReference>
<evidence type="ECO:0000256" key="1">
    <source>
        <dbReference type="ARBA" id="ARBA00004123"/>
    </source>
</evidence>